<name>A0AAD5T4L1_9FUNG</name>
<dbReference type="GO" id="GO:0005634">
    <property type="term" value="C:nucleus"/>
    <property type="evidence" value="ECO:0007669"/>
    <property type="project" value="UniProtKB-SubCell"/>
</dbReference>
<keyword evidence="9" id="KW-0539">Nucleus</keyword>
<evidence type="ECO:0000256" key="8">
    <source>
        <dbReference type="ARBA" id="ARBA00022927"/>
    </source>
</evidence>
<evidence type="ECO:0000256" key="1">
    <source>
        <dbReference type="ARBA" id="ARBA00003202"/>
    </source>
</evidence>
<evidence type="ECO:0000259" key="11">
    <source>
        <dbReference type="Pfam" id="PF08574"/>
    </source>
</evidence>
<feature type="compositionally biased region" description="Polar residues" evidence="10">
    <location>
        <begin position="80"/>
        <end position="94"/>
    </location>
</feature>
<evidence type="ECO:0000256" key="3">
    <source>
        <dbReference type="ARBA" id="ARBA00004496"/>
    </source>
</evidence>
<evidence type="ECO:0000256" key="10">
    <source>
        <dbReference type="SAM" id="MobiDB-lite"/>
    </source>
</evidence>
<comment type="function">
    <text evidence="1">Directs RNA polymerase II nuclear import.</text>
</comment>
<feature type="region of interest" description="Disordered" evidence="10">
    <location>
        <begin position="234"/>
        <end position="273"/>
    </location>
</feature>
<feature type="domain" description="Transcription factor Iwr1" evidence="11">
    <location>
        <begin position="186"/>
        <end position="265"/>
    </location>
</feature>
<dbReference type="InterPro" id="IPR040218">
    <property type="entry name" value="SLC7A6OS"/>
</dbReference>
<keyword evidence="6" id="KW-0813">Transport</keyword>
<organism evidence="12 13">
    <name type="scientific">Physocladia obscura</name>
    <dbReference type="NCBI Taxonomy" id="109957"/>
    <lineage>
        <taxon>Eukaryota</taxon>
        <taxon>Fungi</taxon>
        <taxon>Fungi incertae sedis</taxon>
        <taxon>Chytridiomycota</taxon>
        <taxon>Chytridiomycota incertae sedis</taxon>
        <taxon>Chytridiomycetes</taxon>
        <taxon>Chytridiales</taxon>
        <taxon>Chytriomycetaceae</taxon>
        <taxon>Physocladia</taxon>
    </lineage>
</organism>
<feature type="compositionally biased region" description="Acidic residues" evidence="10">
    <location>
        <begin position="262"/>
        <end position="273"/>
    </location>
</feature>
<keyword evidence="8" id="KW-0653">Protein transport</keyword>
<dbReference type="InterPro" id="IPR013883">
    <property type="entry name" value="TF_Iwr1_dom"/>
</dbReference>
<dbReference type="Pfam" id="PF08574">
    <property type="entry name" value="Iwr1"/>
    <property type="match status" value="1"/>
</dbReference>
<dbReference type="EMBL" id="JADGJH010000426">
    <property type="protein sequence ID" value="KAJ3129360.1"/>
    <property type="molecule type" value="Genomic_DNA"/>
</dbReference>
<evidence type="ECO:0000313" key="13">
    <source>
        <dbReference type="Proteomes" id="UP001211907"/>
    </source>
</evidence>
<evidence type="ECO:0000256" key="7">
    <source>
        <dbReference type="ARBA" id="ARBA00022490"/>
    </source>
</evidence>
<dbReference type="PANTHER" id="PTHR31196">
    <property type="entry name" value="RNA POLYMERASE II NUCLEAR LOCALIZATION PROTEIN SLC7A6OS-RELATED"/>
    <property type="match status" value="1"/>
</dbReference>
<evidence type="ECO:0000256" key="5">
    <source>
        <dbReference type="ARBA" id="ARBA00017036"/>
    </source>
</evidence>
<comment type="caution">
    <text evidence="12">The sequence shown here is derived from an EMBL/GenBank/DDBJ whole genome shotgun (WGS) entry which is preliminary data.</text>
</comment>
<dbReference type="GO" id="GO:0005737">
    <property type="term" value="C:cytoplasm"/>
    <property type="evidence" value="ECO:0007669"/>
    <property type="project" value="UniProtKB-SubCell"/>
</dbReference>
<feature type="region of interest" description="Disordered" evidence="10">
    <location>
        <begin position="77"/>
        <end position="116"/>
    </location>
</feature>
<proteinExistence type="inferred from homology"/>
<evidence type="ECO:0000256" key="9">
    <source>
        <dbReference type="ARBA" id="ARBA00023242"/>
    </source>
</evidence>
<gene>
    <name evidence="12" type="ORF">HK100_008675</name>
</gene>
<comment type="similarity">
    <text evidence="4">Belongs to the IWR1/SLC7A6OS family.</text>
</comment>
<dbReference type="Proteomes" id="UP001211907">
    <property type="component" value="Unassembled WGS sequence"/>
</dbReference>
<evidence type="ECO:0000256" key="2">
    <source>
        <dbReference type="ARBA" id="ARBA00004123"/>
    </source>
</evidence>
<reference evidence="12" key="1">
    <citation type="submission" date="2020-05" db="EMBL/GenBank/DDBJ databases">
        <title>Phylogenomic resolution of chytrid fungi.</title>
        <authorList>
            <person name="Stajich J.E."/>
            <person name="Amses K."/>
            <person name="Simmons R."/>
            <person name="Seto K."/>
            <person name="Myers J."/>
            <person name="Bonds A."/>
            <person name="Quandt C.A."/>
            <person name="Barry K."/>
            <person name="Liu P."/>
            <person name="Grigoriev I."/>
            <person name="Longcore J.E."/>
            <person name="James T.Y."/>
        </authorList>
    </citation>
    <scope>NUCLEOTIDE SEQUENCE</scope>
    <source>
        <strain evidence="12">JEL0513</strain>
    </source>
</reference>
<evidence type="ECO:0000256" key="6">
    <source>
        <dbReference type="ARBA" id="ARBA00022448"/>
    </source>
</evidence>
<evidence type="ECO:0000313" key="12">
    <source>
        <dbReference type="EMBL" id="KAJ3129360.1"/>
    </source>
</evidence>
<evidence type="ECO:0000256" key="4">
    <source>
        <dbReference type="ARBA" id="ARBA00010218"/>
    </source>
</evidence>
<feature type="compositionally biased region" description="Low complexity" evidence="10">
    <location>
        <begin position="95"/>
        <end position="116"/>
    </location>
</feature>
<dbReference type="GO" id="GO:0032502">
    <property type="term" value="P:developmental process"/>
    <property type="evidence" value="ECO:0007669"/>
    <property type="project" value="TreeGrafter"/>
</dbReference>
<dbReference type="PANTHER" id="PTHR31196:SF2">
    <property type="entry name" value="RNA POLYMERASE II NUCLEAR LOCALIZATION PROTEIN SLC7A6OS-RELATED"/>
    <property type="match status" value="1"/>
</dbReference>
<accession>A0AAD5T4L1</accession>
<dbReference type="GO" id="GO:0015031">
    <property type="term" value="P:protein transport"/>
    <property type="evidence" value="ECO:0007669"/>
    <property type="project" value="UniProtKB-KW"/>
</dbReference>
<sequence>MSNVIRLKRKIESVGVGEVVAAVPTTLLISKRSKLNDVNQAAVDAGKTILFKFHHSTGSQPVAVAPSDDPRMQIPHVKRASQSQNQNQTPNRNQSSSGSSSNSTTKTIPQIQQQQIRQHFTVLSHSKMKASDGSRLKILDLAPQSTPPPTDDEVPPVIQQMMKDYELNMQSVKESIDSIDTDPDTGYVYDVYYLEGEVENGVGGTKFFDANGASMEIQLEIEEYGKYFSNGLLVPEESDSEDSNAEGDEDSNAEDDYRNDYPDSDSEQEDSDFEAEVRYVYDEESYDNDFKTPDDATAYHTDFTINPSEFSRFAAGVQEIHHADGRVMNNFVAIDISQALALTPAPPAVLAQGKDFYTAPRFSHNGRFLAWIEWNAVDKAFAARGYNICCPG</sequence>
<comment type="subcellular location">
    <subcellularLocation>
        <location evidence="3">Cytoplasm</location>
    </subcellularLocation>
    <subcellularLocation>
        <location evidence="2">Nucleus</location>
    </subcellularLocation>
</comment>
<dbReference type="AlphaFoldDB" id="A0AAD5T4L1"/>
<feature type="compositionally biased region" description="Acidic residues" evidence="10">
    <location>
        <begin position="236"/>
        <end position="254"/>
    </location>
</feature>
<keyword evidence="13" id="KW-1185">Reference proteome</keyword>
<keyword evidence="7" id="KW-0963">Cytoplasm</keyword>
<protein>
    <recommendedName>
        <fullName evidence="5">Probable RNA polymerase II nuclear localization protein SLC7A6OS</fullName>
    </recommendedName>
</protein>